<name>A0A919JBH6_9ACTN</name>
<reference evidence="1" key="1">
    <citation type="submission" date="2021-01" db="EMBL/GenBank/DDBJ databases">
        <title>Whole genome shotgun sequence of Actinoplanes ferrugineus NBRC 15555.</title>
        <authorList>
            <person name="Komaki H."/>
            <person name="Tamura T."/>
        </authorList>
    </citation>
    <scope>NUCLEOTIDE SEQUENCE</scope>
    <source>
        <strain evidence="1">NBRC 15555</strain>
    </source>
</reference>
<dbReference type="AlphaFoldDB" id="A0A919JBH6"/>
<dbReference type="EMBL" id="BOMM01000099">
    <property type="protein sequence ID" value="GIE16777.1"/>
    <property type="molecule type" value="Genomic_DNA"/>
</dbReference>
<organism evidence="1 2">
    <name type="scientific">Paractinoplanes ferrugineus</name>
    <dbReference type="NCBI Taxonomy" id="113564"/>
    <lineage>
        <taxon>Bacteria</taxon>
        <taxon>Bacillati</taxon>
        <taxon>Actinomycetota</taxon>
        <taxon>Actinomycetes</taxon>
        <taxon>Micromonosporales</taxon>
        <taxon>Micromonosporaceae</taxon>
        <taxon>Paractinoplanes</taxon>
    </lineage>
</organism>
<sequence length="130" mass="14456">MSRWGEVNVGGHAGLSIGVMRHPERKSPALIEHHHTPLCPACQTQRSQWLDYRLPTALGFVHGSGAPYDVSPAGVRDRHRSRFQEWKDTIAFHRDLIARTCRAQGHTGVVTEPAPLPVIQLDLLELLEAA</sequence>
<gene>
    <name evidence="1" type="ORF">Afe05nite_86170</name>
</gene>
<dbReference type="RefSeq" id="WP_203823097.1">
    <property type="nucleotide sequence ID" value="NZ_BAAABP010000020.1"/>
</dbReference>
<protein>
    <submittedName>
        <fullName evidence="1">Uncharacterized protein</fullName>
    </submittedName>
</protein>
<keyword evidence="2" id="KW-1185">Reference proteome</keyword>
<proteinExistence type="predicted"/>
<comment type="caution">
    <text evidence="1">The sequence shown here is derived from an EMBL/GenBank/DDBJ whole genome shotgun (WGS) entry which is preliminary data.</text>
</comment>
<dbReference type="Proteomes" id="UP000598174">
    <property type="component" value="Unassembled WGS sequence"/>
</dbReference>
<evidence type="ECO:0000313" key="1">
    <source>
        <dbReference type="EMBL" id="GIE16777.1"/>
    </source>
</evidence>
<evidence type="ECO:0000313" key="2">
    <source>
        <dbReference type="Proteomes" id="UP000598174"/>
    </source>
</evidence>
<accession>A0A919JBH6</accession>